<gene>
    <name evidence="2" type="ORF">CHU93_02580</name>
</gene>
<comment type="caution">
    <text evidence="2">The sequence shown here is derived from an EMBL/GenBank/DDBJ whole genome shotgun (WGS) entry which is preliminary data.</text>
</comment>
<dbReference type="InterPro" id="IPR051321">
    <property type="entry name" value="PHA/PHB_synthase"/>
</dbReference>
<dbReference type="PANTHER" id="PTHR36837">
    <property type="entry name" value="POLY(3-HYDROXYALKANOATE) POLYMERASE SUBUNIT PHAC"/>
    <property type="match status" value="1"/>
</dbReference>
<dbReference type="PANTHER" id="PTHR36837:SF4">
    <property type="entry name" value="BLR0908 PROTEIN"/>
    <property type="match status" value="1"/>
</dbReference>
<organism evidence="2 3">
    <name type="scientific">Sandarakinorhabdus cyanobacteriorum</name>
    <dbReference type="NCBI Taxonomy" id="1981098"/>
    <lineage>
        <taxon>Bacteria</taxon>
        <taxon>Pseudomonadati</taxon>
        <taxon>Pseudomonadota</taxon>
        <taxon>Alphaproteobacteria</taxon>
        <taxon>Sphingomonadales</taxon>
        <taxon>Sphingosinicellaceae</taxon>
        <taxon>Sandarakinorhabdus</taxon>
    </lineage>
</organism>
<dbReference type="InterPro" id="IPR010915">
    <property type="entry name" value="PHB_depoly_PhaZ"/>
</dbReference>
<dbReference type="RefSeq" id="WP_094472627.1">
    <property type="nucleotide sequence ID" value="NZ_NOXT01000071.1"/>
</dbReference>
<proteinExistence type="predicted"/>
<dbReference type="InterPro" id="IPR029058">
    <property type="entry name" value="AB_hydrolase_fold"/>
</dbReference>
<dbReference type="SUPFAM" id="SSF53474">
    <property type="entry name" value="alpha/beta-Hydrolases"/>
    <property type="match status" value="1"/>
</dbReference>
<dbReference type="InterPro" id="IPR009656">
    <property type="entry name" value="PHB_depo_C"/>
</dbReference>
<evidence type="ECO:0000259" key="1">
    <source>
        <dbReference type="Pfam" id="PF06850"/>
    </source>
</evidence>
<dbReference type="Proteomes" id="UP000216991">
    <property type="component" value="Unassembled WGS sequence"/>
</dbReference>
<sequence>MLYTAHEMQKAWLAGLGMAATQGSNWLLAASNPWAWSPAAPVMARALEVFAHSVEVRGKPPFGLNATIIDGASVPVSEEIVLRKPFGQLKRFRRGVSGRKDPRILIVAPMSGHYATLLRGTVERLLPDHEVYITDWRDARMVPVAEGRFDLNDYVDYLIEFLELLGPDTHMLAVCQPSVPALAAVALMNEDDHPCTPPSLTMMGGPVDTRKAPTAVNELAFKRPFAWFEQMVIQQVPEMYPGAGRSVYPGYLQLSGFMSMNLANHMKSHWEMFKHLVAGDEESAEATKAFYDEYRAVCDMTAEFYLQTIDMVFQRQALATGSFDHRGRIADPGKITRTALLAIEGERDDISGLGQTKAALDLAVNLADEKKQYHLALGAGHYGIFNGSKWRNTIAPVVEAFVRTHDSGRVAPAPLRVVVPRHVEPEVPPGVEVA</sequence>
<dbReference type="Gene3D" id="3.40.50.1820">
    <property type="entry name" value="alpha/beta hydrolase"/>
    <property type="match status" value="1"/>
</dbReference>
<accession>A0A255YY17</accession>
<dbReference type="EMBL" id="NOXT01000071">
    <property type="protein sequence ID" value="OYQ34061.1"/>
    <property type="molecule type" value="Genomic_DNA"/>
</dbReference>
<name>A0A255YY17_9SPHN</name>
<dbReference type="OrthoDB" id="9774318at2"/>
<dbReference type="NCBIfam" id="TIGR01849">
    <property type="entry name" value="PHB_depoly_PhaZ"/>
    <property type="match status" value="1"/>
</dbReference>
<reference evidence="2 3" key="1">
    <citation type="submission" date="2017-07" db="EMBL/GenBank/DDBJ databases">
        <title>Sandarakinorhabdus cyanobacteriorum sp. nov., a novel bacterium isolated from cyanobacterial aggregates in a eutrophic lake.</title>
        <authorList>
            <person name="Cai H."/>
        </authorList>
    </citation>
    <scope>NUCLEOTIDE SEQUENCE [LARGE SCALE GENOMIC DNA]</scope>
    <source>
        <strain evidence="2 3">TH057</strain>
    </source>
</reference>
<keyword evidence="3" id="KW-1185">Reference proteome</keyword>
<dbReference type="Pfam" id="PF06850">
    <property type="entry name" value="PHB_depo_C"/>
    <property type="match status" value="1"/>
</dbReference>
<feature type="domain" description="PHB de-polymerase C-terminal" evidence="1">
    <location>
        <begin position="204"/>
        <end position="405"/>
    </location>
</feature>
<dbReference type="AlphaFoldDB" id="A0A255YY17"/>
<evidence type="ECO:0000313" key="3">
    <source>
        <dbReference type="Proteomes" id="UP000216991"/>
    </source>
</evidence>
<protein>
    <submittedName>
        <fullName evidence="2">Polyhydroxyalkanoate depolymerase</fullName>
    </submittedName>
</protein>
<dbReference type="PIRSF" id="PIRSF020818">
    <property type="entry name" value="PHB_depoly_PhaZ"/>
    <property type="match status" value="1"/>
</dbReference>
<evidence type="ECO:0000313" key="2">
    <source>
        <dbReference type="EMBL" id="OYQ34061.1"/>
    </source>
</evidence>